<dbReference type="SUPFAM" id="SSF55136">
    <property type="entry name" value="Probable bacterial effector-binding domain"/>
    <property type="match status" value="2"/>
</dbReference>
<protein>
    <recommendedName>
        <fullName evidence="3">SOUL heme-binding protein</fullName>
    </recommendedName>
</protein>
<dbReference type="PANTHER" id="PTHR11220">
    <property type="entry name" value="HEME-BINDING PROTEIN-RELATED"/>
    <property type="match status" value="1"/>
</dbReference>
<dbReference type="Gene3D" id="3.20.80.10">
    <property type="entry name" value="Regulatory factor, effector binding domain"/>
    <property type="match status" value="2"/>
</dbReference>
<name>A0A7S2UQ64_9STRA</name>
<proteinExistence type="inferred from homology"/>
<sequence>MGMVFGKVDVAEPAFDLLLKRGTNVATSYEIRRYGERFAAEVEYMTGNGENSPFGQLAKYIGVFGTPENEGDEKIAMTAPVVMEQSNNDSGTAISMTAPVVRAQTDKDTGKMKMQFMLPAKYDDMSKIPKPTNANIHIKELPPAVGAVHVYSGSFNPKKSRKIADQLTEQLQNDGVAITKETAMDNYQFWGYNPPFTIPALRRNEVWIELTEAQVDDLMQSFSDASVKN</sequence>
<accession>A0A7S2UQ64</accession>
<dbReference type="InterPro" id="IPR011256">
    <property type="entry name" value="Reg_factor_effector_dom_sf"/>
</dbReference>
<organism evidence="2">
    <name type="scientific">Attheya septentrionalis</name>
    <dbReference type="NCBI Taxonomy" id="420275"/>
    <lineage>
        <taxon>Eukaryota</taxon>
        <taxon>Sar</taxon>
        <taxon>Stramenopiles</taxon>
        <taxon>Ochrophyta</taxon>
        <taxon>Bacillariophyta</taxon>
        <taxon>Coscinodiscophyceae</taxon>
        <taxon>Chaetocerotophycidae</taxon>
        <taxon>Chaetocerotales</taxon>
        <taxon>Attheyaceae</taxon>
        <taxon>Attheya</taxon>
    </lineage>
</organism>
<evidence type="ECO:0000256" key="1">
    <source>
        <dbReference type="ARBA" id="ARBA00009817"/>
    </source>
</evidence>
<comment type="similarity">
    <text evidence="1">Belongs to the HEBP family.</text>
</comment>
<dbReference type="Pfam" id="PF04832">
    <property type="entry name" value="SOUL"/>
    <property type="match status" value="1"/>
</dbReference>
<gene>
    <name evidence="2" type="ORF">ASEP1449_LOCUS16278</name>
</gene>
<dbReference type="InterPro" id="IPR006917">
    <property type="entry name" value="SOUL_heme-bd"/>
</dbReference>
<dbReference type="EMBL" id="HBHQ01024153">
    <property type="protein sequence ID" value="CAD9824444.1"/>
    <property type="molecule type" value="Transcribed_RNA"/>
</dbReference>
<reference evidence="2" key="1">
    <citation type="submission" date="2021-01" db="EMBL/GenBank/DDBJ databases">
        <authorList>
            <person name="Corre E."/>
            <person name="Pelletier E."/>
            <person name="Niang G."/>
            <person name="Scheremetjew M."/>
            <person name="Finn R."/>
            <person name="Kale V."/>
            <person name="Holt S."/>
            <person name="Cochrane G."/>
            <person name="Meng A."/>
            <person name="Brown T."/>
            <person name="Cohen L."/>
        </authorList>
    </citation>
    <scope>NUCLEOTIDE SEQUENCE</scope>
    <source>
        <strain evidence="2">CCMP2084</strain>
    </source>
</reference>
<evidence type="ECO:0008006" key="3">
    <source>
        <dbReference type="Google" id="ProtNLM"/>
    </source>
</evidence>
<dbReference type="PANTHER" id="PTHR11220:SF58">
    <property type="entry name" value="SOUL HEME-BINDING FAMILY PROTEIN"/>
    <property type="match status" value="1"/>
</dbReference>
<evidence type="ECO:0000313" key="2">
    <source>
        <dbReference type="EMBL" id="CAD9824444.1"/>
    </source>
</evidence>
<dbReference type="AlphaFoldDB" id="A0A7S2UQ64"/>